<sequence length="305" mass="34554">MATFKPLVQPLILPQDDQNPKGATTIPRKRPSLSVMIQDTLTLSSWLLIGGLLQGLCLMALGPIAILPTVLILLYRLVDHLLMVFHITRNRYMEEVIQAKYSPQIPYPDGSFGNVPSREQIVVFHLGARSNHPLGIFAPGMKGLRDSSLEMLKDMYADPDKSGLLGASRWTKQEDAAGNETKTVFYFRDYDSLHRFAYGELHMNGVRYWNKITKSNPHLAIYHETYVVPRGNWEAIYINCKPTGLGDTWFKFCDKEDRNSVTHGFMRPIVDASTGILRSKTGRLSMSQIQKIEEYDEVYGESGRV</sequence>
<evidence type="ECO:0000313" key="2">
    <source>
        <dbReference type="EMBL" id="KAJ5524114.1"/>
    </source>
</evidence>
<dbReference type="InterPro" id="IPR025444">
    <property type="entry name" value="Monooxy_af470"/>
</dbReference>
<protein>
    <submittedName>
        <fullName evidence="2">Uncharacterized protein</fullName>
    </submittedName>
</protein>
<feature type="transmembrane region" description="Helical" evidence="1">
    <location>
        <begin position="46"/>
        <end position="75"/>
    </location>
</feature>
<gene>
    <name evidence="2" type="ORF">N7494_010764</name>
</gene>
<organism evidence="2 3">
    <name type="scientific">Penicillium frequentans</name>
    <dbReference type="NCBI Taxonomy" id="3151616"/>
    <lineage>
        <taxon>Eukaryota</taxon>
        <taxon>Fungi</taxon>
        <taxon>Dikarya</taxon>
        <taxon>Ascomycota</taxon>
        <taxon>Pezizomycotina</taxon>
        <taxon>Eurotiomycetes</taxon>
        <taxon>Eurotiomycetidae</taxon>
        <taxon>Eurotiales</taxon>
        <taxon>Aspergillaceae</taxon>
        <taxon>Penicillium</taxon>
    </lineage>
</organism>
<keyword evidence="1" id="KW-0812">Transmembrane</keyword>
<keyword evidence="1" id="KW-1133">Transmembrane helix</keyword>
<keyword evidence="3" id="KW-1185">Reference proteome</keyword>
<evidence type="ECO:0000313" key="3">
    <source>
        <dbReference type="Proteomes" id="UP001220324"/>
    </source>
</evidence>
<dbReference type="EMBL" id="JAQIZZ010000008">
    <property type="protein sequence ID" value="KAJ5524114.1"/>
    <property type="molecule type" value="Genomic_DNA"/>
</dbReference>
<dbReference type="Pfam" id="PF13826">
    <property type="entry name" value="Monooxy_af470-like"/>
    <property type="match status" value="1"/>
</dbReference>
<keyword evidence="1" id="KW-0472">Membrane</keyword>
<dbReference type="Proteomes" id="UP001220324">
    <property type="component" value="Unassembled WGS sequence"/>
</dbReference>
<name>A0AAD6CKV8_9EURO</name>
<accession>A0AAD6CKV8</accession>
<dbReference type="AlphaFoldDB" id="A0AAD6CKV8"/>
<comment type="caution">
    <text evidence="2">The sequence shown here is derived from an EMBL/GenBank/DDBJ whole genome shotgun (WGS) entry which is preliminary data.</text>
</comment>
<reference evidence="2 3" key="1">
    <citation type="journal article" date="2023" name="IMA Fungus">
        <title>Comparative genomic study of the Penicillium genus elucidates a diverse pangenome and 15 lateral gene transfer events.</title>
        <authorList>
            <person name="Petersen C."/>
            <person name="Sorensen T."/>
            <person name="Nielsen M.R."/>
            <person name="Sondergaard T.E."/>
            <person name="Sorensen J.L."/>
            <person name="Fitzpatrick D.A."/>
            <person name="Frisvad J.C."/>
            <person name="Nielsen K.L."/>
        </authorList>
    </citation>
    <scope>NUCLEOTIDE SEQUENCE [LARGE SCALE GENOMIC DNA]</scope>
    <source>
        <strain evidence="2 3">IBT 35679</strain>
    </source>
</reference>
<proteinExistence type="predicted"/>
<evidence type="ECO:0000256" key="1">
    <source>
        <dbReference type="SAM" id="Phobius"/>
    </source>
</evidence>